<dbReference type="RefSeq" id="WP_173057034.1">
    <property type="nucleotide sequence ID" value="NZ_BAABGO010000001.1"/>
</dbReference>
<gene>
    <name evidence="1" type="ORF">Phou_036860</name>
</gene>
<reference evidence="1 2" key="2">
    <citation type="submission" date="2020-03" db="EMBL/GenBank/DDBJ databases">
        <authorList>
            <person name="Ichikawa N."/>
            <person name="Kimura A."/>
            <person name="Kitahashi Y."/>
            <person name="Uohara A."/>
        </authorList>
    </citation>
    <scope>NUCLEOTIDE SEQUENCE [LARGE SCALE GENOMIC DNA]</scope>
    <source>
        <strain evidence="1 2">NBRC 108639</strain>
    </source>
</reference>
<sequence>MSRVVAEQFQRYVDRMPGARAAYVHDATYAAQMKFIRRMLYTVDLALETEGVAEDVRQRVTRMVLFGSPDPDAADDRAREHERLMTAVMADVRKGPASEEGAER</sequence>
<keyword evidence="2" id="KW-1185">Reference proteome</keyword>
<evidence type="ECO:0000313" key="1">
    <source>
        <dbReference type="EMBL" id="GFJ79506.1"/>
    </source>
</evidence>
<protein>
    <submittedName>
        <fullName evidence="1">Uncharacterized protein</fullName>
    </submittedName>
</protein>
<organism evidence="1 2">
    <name type="scientific">Phytohabitans houttuyneae</name>
    <dbReference type="NCBI Taxonomy" id="1076126"/>
    <lineage>
        <taxon>Bacteria</taxon>
        <taxon>Bacillati</taxon>
        <taxon>Actinomycetota</taxon>
        <taxon>Actinomycetes</taxon>
        <taxon>Micromonosporales</taxon>
        <taxon>Micromonosporaceae</taxon>
    </lineage>
</organism>
<name>A0A6V8KBY8_9ACTN</name>
<reference evidence="1 2" key="1">
    <citation type="submission" date="2020-03" db="EMBL/GenBank/DDBJ databases">
        <title>Whole genome shotgun sequence of Phytohabitans houttuyneae NBRC 108639.</title>
        <authorList>
            <person name="Komaki H."/>
            <person name="Tamura T."/>
        </authorList>
    </citation>
    <scope>NUCLEOTIDE SEQUENCE [LARGE SCALE GENOMIC DNA]</scope>
    <source>
        <strain evidence="1 2">NBRC 108639</strain>
    </source>
</reference>
<proteinExistence type="predicted"/>
<dbReference type="AlphaFoldDB" id="A0A6V8KBY8"/>
<dbReference type="Proteomes" id="UP000482800">
    <property type="component" value="Unassembled WGS sequence"/>
</dbReference>
<evidence type="ECO:0000313" key="2">
    <source>
        <dbReference type="Proteomes" id="UP000482800"/>
    </source>
</evidence>
<accession>A0A6V8KBY8</accession>
<dbReference type="EMBL" id="BLPF01000001">
    <property type="protein sequence ID" value="GFJ79506.1"/>
    <property type="molecule type" value="Genomic_DNA"/>
</dbReference>
<comment type="caution">
    <text evidence="1">The sequence shown here is derived from an EMBL/GenBank/DDBJ whole genome shotgun (WGS) entry which is preliminary data.</text>
</comment>